<evidence type="ECO:0000313" key="2">
    <source>
        <dbReference type="Proteomes" id="UP001189429"/>
    </source>
</evidence>
<gene>
    <name evidence="1" type="ORF">PCOR1329_LOCUS44349</name>
</gene>
<reference evidence="1" key="1">
    <citation type="submission" date="2023-10" db="EMBL/GenBank/DDBJ databases">
        <authorList>
            <person name="Chen Y."/>
            <person name="Shah S."/>
            <person name="Dougan E. K."/>
            <person name="Thang M."/>
            <person name="Chan C."/>
        </authorList>
    </citation>
    <scope>NUCLEOTIDE SEQUENCE [LARGE SCALE GENOMIC DNA]</scope>
</reference>
<name>A0ABN9U1F7_9DINO</name>
<keyword evidence="2" id="KW-1185">Reference proteome</keyword>
<protein>
    <submittedName>
        <fullName evidence="1">Uncharacterized protein</fullName>
    </submittedName>
</protein>
<proteinExistence type="predicted"/>
<dbReference type="EMBL" id="CAUYUJ010015327">
    <property type="protein sequence ID" value="CAK0852619.1"/>
    <property type="molecule type" value="Genomic_DNA"/>
</dbReference>
<sequence>MEAVEQKSDRQFSKLNELELVVSGMLGICDLDQRVDSLLEDFNSKIEECREAAAAQKTFLEDAVLKVQRCVLDPSPATVAKWVAQPLSALWDDCQQLVDKHVATINDFSSTREGVLLETHAPLENFSGDSTVLRDSAAFVQKYKAEFSQSSMLRDSIRDLSAQSRCAWCWGSRCLPSLVGLPRRLLGTLTLLLPTVTCDPTRGVIDVVEF</sequence>
<dbReference type="Proteomes" id="UP001189429">
    <property type="component" value="Unassembled WGS sequence"/>
</dbReference>
<evidence type="ECO:0000313" key="1">
    <source>
        <dbReference type="EMBL" id="CAK0852619.1"/>
    </source>
</evidence>
<comment type="caution">
    <text evidence="1">The sequence shown here is derived from an EMBL/GenBank/DDBJ whole genome shotgun (WGS) entry which is preliminary data.</text>
</comment>
<organism evidence="1 2">
    <name type="scientific">Prorocentrum cordatum</name>
    <dbReference type="NCBI Taxonomy" id="2364126"/>
    <lineage>
        <taxon>Eukaryota</taxon>
        <taxon>Sar</taxon>
        <taxon>Alveolata</taxon>
        <taxon>Dinophyceae</taxon>
        <taxon>Prorocentrales</taxon>
        <taxon>Prorocentraceae</taxon>
        <taxon>Prorocentrum</taxon>
    </lineage>
</organism>
<accession>A0ABN9U1F7</accession>